<gene>
    <name evidence="3" type="ORF">CONLIGDRAFT_643637</name>
</gene>
<organism evidence="3 4">
    <name type="scientific">Coniochaeta ligniaria NRRL 30616</name>
    <dbReference type="NCBI Taxonomy" id="1408157"/>
    <lineage>
        <taxon>Eukaryota</taxon>
        <taxon>Fungi</taxon>
        <taxon>Dikarya</taxon>
        <taxon>Ascomycota</taxon>
        <taxon>Pezizomycotina</taxon>
        <taxon>Sordariomycetes</taxon>
        <taxon>Sordariomycetidae</taxon>
        <taxon>Coniochaetales</taxon>
        <taxon>Coniochaetaceae</taxon>
        <taxon>Coniochaeta</taxon>
    </lineage>
</organism>
<feature type="chain" id="PRO_5012543479" description="DUF3431 domain-containing protein" evidence="2">
    <location>
        <begin position="29"/>
        <end position="462"/>
    </location>
</feature>
<reference evidence="3 4" key="1">
    <citation type="submission" date="2016-10" db="EMBL/GenBank/DDBJ databases">
        <title>Draft genome sequence of Coniochaeta ligniaria NRRL30616, a lignocellulolytic fungus for bioabatement of inhibitors in plant biomass hydrolysates.</title>
        <authorList>
            <consortium name="DOE Joint Genome Institute"/>
            <person name="Jimenez D.J."/>
            <person name="Hector R.E."/>
            <person name="Riley R."/>
            <person name="Sun H."/>
            <person name="Grigoriev I.V."/>
            <person name="Van Elsas J.D."/>
            <person name="Nichols N.N."/>
        </authorList>
    </citation>
    <scope>NUCLEOTIDE SEQUENCE [LARGE SCALE GENOMIC DNA]</scope>
    <source>
        <strain evidence="3 4">NRRL 30616</strain>
    </source>
</reference>
<dbReference type="AlphaFoldDB" id="A0A1J7JIE7"/>
<accession>A0A1J7JIE7</accession>
<dbReference type="OrthoDB" id="426718at2759"/>
<evidence type="ECO:0000313" key="4">
    <source>
        <dbReference type="Proteomes" id="UP000182658"/>
    </source>
</evidence>
<feature type="region of interest" description="Disordered" evidence="1">
    <location>
        <begin position="355"/>
        <end position="415"/>
    </location>
</feature>
<keyword evidence="2" id="KW-0732">Signal</keyword>
<dbReference type="EMBL" id="KV875097">
    <property type="protein sequence ID" value="OIW29544.1"/>
    <property type="molecule type" value="Genomic_DNA"/>
</dbReference>
<dbReference type="InParanoid" id="A0A1J7JIE7"/>
<dbReference type="Pfam" id="PF11913">
    <property type="entry name" value="DUF3431"/>
    <property type="match status" value="1"/>
</dbReference>
<evidence type="ECO:0008006" key="5">
    <source>
        <dbReference type="Google" id="ProtNLM"/>
    </source>
</evidence>
<evidence type="ECO:0000256" key="2">
    <source>
        <dbReference type="SAM" id="SignalP"/>
    </source>
</evidence>
<feature type="region of interest" description="Disordered" evidence="1">
    <location>
        <begin position="60"/>
        <end position="84"/>
    </location>
</feature>
<protein>
    <recommendedName>
        <fullName evidence="5">DUF3431 domain-containing protein</fullName>
    </recommendedName>
</protein>
<proteinExistence type="predicted"/>
<feature type="compositionally biased region" description="Pro residues" evidence="1">
    <location>
        <begin position="73"/>
        <end position="84"/>
    </location>
</feature>
<evidence type="ECO:0000313" key="3">
    <source>
        <dbReference type="EMBL" id="OIW29544.1"/>
    </source>
</evidence>
<keyword evidence="4" id="KW-1185">Reference proteome</keyword>
<dbReference type="PANTHER" id="PTHR37490">
    <property type="entry name" value="EXPRESSED PROTEIN"/>
    <property type="match status" value="1"/>
</dbReference>
<dbReference type="Proteomes" id="UP000182658">
    <property type="component" value="Unassembled WGS sequence"/>
</dbReference>
<dbReference type="STRING" id="1408157.A0A1J7JIE7"/>
<feature type="compositionally biased region" description="Basic and acidic residues" evidence="1">
    <location>
        <begin position="355"/>
        <end position="385"/>
    </location>
</feature>
<sequence length="462" mass="51322">MRVAVRGRREQFVVLGLLFVLALLHVRRDSDSSVKLPYVYHYPANSSAAQSPAAVESFNRPPLLLSPRHSHPANPPLPNPMTPNPPQEPYTKALVIARTKNEDPSWLNDTLDGGVPITTGWDVLVYTTDDLSAAHHTPVNKGREAMAYLTYLINHYAVLPEIILFMHSHRLAWHDNHLISLSSPTTLVSLHLPRVARLGYMNLRCPWEPGCPAHIYPSHTDGVDPNKPEEAVFASAWGELFPPDVAVPEVLSQACCAQFAVSRERVLGHPVSVYVGWRDWLLGTELGDQISGRVMEYLYQVLWTGGAVVCPAEWSCYCEGYGVCFGGREGFEGFVRGREERDVLRGRVEEMVGREGEVVDGDAPGHADGYSRRAEDQQEGSHADDVVDETEASEEVSEPEGEPPPAETLKLPSPETLEEIALLSEQIDELDRWLEQELAAARDRGRDPYLRSLEADGEVSEK</sequence>
<feature type="compositionally biased region" description="Acidic residues" evidence="1">
    <location>
        <begin position="386"/>
        <end position="401"/>
    </location>
</feature>
<feature type="signal peptide" evidence="2">
    <location>
        <begin position="1"/>
        <end position="28"/>
    </location>
</feature>
<dbReference type="InterPro" id="IPR021838">
    <property type="entry name" value="DUF3431"/>
</dbReference>
<evidence type="ECO:0000256" key="1">
    <source>
        <dbReference type="SAM" id="MobiDB-lite"/>
    </source>
</evidence>
<feature type="region of interest" description="Disordered" evidence="1">
    <location>
        <begin position="441"/>
        <end position="462"/>
    </location>
</feature>
<dbReference type="PANTHER" id="PTHR37490:SF3">
    <property type="entry name" value="DUF3431 DOMAIN CONTAINING PROTEIN"/>
    <property type="match status" value="1"/>
</dbReference>
<name>A0A1J7JIE7_9PEZI</name>